<evidence type="ECO:0000256" key="3">
    <source>
        <dbReference type="ARBA" id="ARBA00023125"/>
    </source>
</evidence>
<dbReference type="AlphaFoldDB" id="A0A443KDW7"/>
<organism evidence="6 7">
    <name type="scientific">Paenirhodobacter populi</name>
    <dbReference type="NCBI Taxonomy" id="2306993"/>
    <lineage>
        <taxon>Bacteria</taxon>
        <taxon>Pseudomonadati</taxon>
        <taxon>Pseudomonadota</taxon>
        <taxon>Alphaproteobacteria</taxon>
        <taxon>Rhodobacterales</taxon>
        <taxon>Rhodobacter group</taxon>
        <taxon>Paenirhodobacter</taxon>
    </lineage>
</organism>
<dbReference type="PANTHER" id="PTHR30419">
    <property type="entry name" value="HTH-TYPE TRANSCRIPTIONAL REGULATOR YBHD"/>
    <property type="match status" value="1"/>
</dbReference>
<dbReference type="InterPro" id="IPR036388">
    <property type="entry name" value="WH-like_DNA-bd_sf"/>
</dbReference>
<dbReference type="InterPro" id="IPR000847">
    <property type="entry name" value="LysR_HTH_N"/>
</dbReference>
<dbReference type="Proteomes" id="UP000284451">
    <property type="component" value="Unassembled WGS sequence"/>
</dbReference>
<comment type="caution">
    <text evidence="6">The sequence shown here is derived from an EMBL/GenBank/DDBJ whole genome shotgun (WGS) entry which is preliminary data.</text>
</comment>
<dbReference type="Pfam" id="PF00126">
    <property type="entry name" value="HTH_1"/>
    <property type="match status" value="1"/>
</dbReference>
<dbReference type="PRINTS" id="PR00039">
    <property type="entry name" value="HTHLYSR"/>
</dbReference>
<dbReference type="GO" id="GO:0003700">
    <property type="term" value="F:DNA-binding transcription factor activity"/>
    <property type="evidence" value="ECO:0007669"/>
    <property type="project" value="InterPro"/>
</dbReference>
<evidence type="ECO:0000313" key="7">
    <source>
        <dbReference type="Proteomes" id="UP000284451"/>
    </source>
</evidence>
<keyword evidence="4" id="KW-0804">Transcription</keyword>
<dbReference type="SUPFAM" id="SSF53850">
    <property type="entry name" value="Periplasmic binding protein-like II"/>
    <property type="match status" value="1"/>
</dbReference>
<dbReference type="Pfam" id="PF03466">
    <property type="entry name" value="LysR_substrate"/>
    <property type="match status" value="1"/>
</dbReference>
<gene>
    <name evidence="6" type="ORF">D2T29_11220</name>
</gene>
<dbReference type="GO" id="GO:0003677">
    <property type="term" value="F:DNA binding"/>
    <property type="evidence" value="ECO:0007669"/>
    <property type="project" value="UniProtKB-KW"/>
</dbReference>
<dbReference type="GO" id="GO:0005829">
    <property type="term" value="C:cytosol"/>
    <property type="evidence" value="ECO:0007669"/>
    <property type="project" value="TreeGrafter"/>
</dbReference>
<evidence type="ECO:0000256" key="4">
    <source>
        <dbReference type="ARBA" id="ARBA00023163"/>
    </source>
</evidence>
<evidence type="ECO:0000256" key="1">
    <source>
        <dbReference type="ARBA" id="ARBA00009437"/>
    </source>
</evidence>
<dbReference type="FunFam" id="1.10.10.10:FF:000001">
    <property type="entry name" value="LysR family transcriptional regulator"/>
    <property type="match status" value="1"/>
</dbReference>
<dbReference type="InterPro" id="IPR050950">
    <property type="entry name" value="HTH-type_LysR_regulators"/>
</dbReference>
<proteinExistence type="inferred from homology"/>
<dbReference type="EMBL" id="SAUY01000013">
    <property type="protein sequence ID" value="RWR31059.1"/>
    <property type="molecule type" value="Genomic_DNA"/>
</dbReference>
<dbReference type="Gene3D" id="3.40.190.290">
    <property type="match status" value="1"/>
</dbReference>
<dbReference type="Gene3D" id="1.10.10.10">
    <property type="entry name" value="Winged helix-like DNA-binding domain superfamily/Winged helix DNA-binding domain"/>
    <property type="match status" value="1"/>
</dbReference>
<dbReference type="PROSITE" id="PS50931">
    <property type="entry name" value="HTH_LYSR"/>
    <property type="match status" value="1"/>
</dbReference>
<accession>A0A443KDW7</accession>
<keyword evidence="3" id="KW-0238">DNA-binding</keyword>
<sequence length="310" mass="33895">MIPNLRQLKCFQAVVELGNFSRAAESLHTSQAGISHAIRDLEELLGARLFDRTTRRVELTEAGRVFAASALPGLAEIEASVRAVRDLVELRMGMVRIAAPPLLAATVLPQLLIEVARVYPDLRLRIEDVGTDMIAPRVRNGLCDLGVGTFSPDEDGVEMQRILHDRMMVFVAPDHPFTAEQDIPWARLARQPIVALTRESNIRLLTEFGFESAGIPLRPHLEVHQIHTALSLVESGAGVAVLPTYAFAALRGRRIAARPLSDPTITRNVSLITARDRASSPATIAVRGMLRQVLRSMVPDTDQQASGGSD</sequence>
<dbReference type="PANTHER" id="PTHR30419:SF8">
    <property type="entry name" value="NITROGEN ASSIMILATION TRANSCRIPTIONAL ACTIVATOR-RELATED"/>
    <property type="match status" value="1"/>
</dbReference>
<protein>
    <submittedName>
        <fullName evidence="6">LysR family transcriptional regulator</fullName>
    </submittedName>
</protein>
<keyword evidence="2" id="KW-0805">Transcription regulation</keyword>
<evidence type="ECO:0000313" key="6">
    <source>
        <dbReference type="EMBL" id="RWR31059.1"/>
    </source>
</evidence>
<dbReference type="InterPro" id="IPR036390">
    <property type="entry name" value="WH_DNA-bd_sf"/>
</dbReference>
<reference evidence="6 7" key="2">
    <citation type="submission" date="2019-01" db="EMBL/GenBank/DDBJ databases">
        <authorList>
            <person name="Li Y."/>
        </authorList>
    </citation>
    <scope>NUCLEOTIDE SEQUENCE [LARGE SCALE GENOMIC DNA]</scope>
    <source>
        <strain evidence="6 7">07D10-4-3</strain>
    </source>
</reference>
<dbReference type="SUPFAM" id="SSF46785">
    <property type="entry name" value="Winged helix' DNA-binding domain"/>
    <property type="match status" value="1"/>
</dbReference>
<comment type="similarity">
    <text evidence="1">Belongs to the LysR transcriptional regulatory family.</text>
</comment>
<evidence type="ECO:0000256" key="2">
    <source>
        <dbReference type="ARBA" id="ARBA00023015"/>
    </source>
</evidence>
<reference evidence="6 7" key="1">
    <citation type="submission" date="2019-01" db="EMBL/GenBank/DDBJ databases">
        <title>Sinorhodobacter populi sp. nov. isolated from the symptomatic bark tissue of Populus euramericana canker.</title>
        <authorList>
            <person name="Xu G."/>
        </authorList>
    </citation>
    <scope>NUCLEOTIDE SEQUENCE [LARGE SCALE GENOMIC DNA]</scope>
    <source>
        <strain evidence="6 7">07D10-4-3</strain>
    </source>
</reference>
<evidence type="ECO:0000259" key="5">
    <source>
        <dbReference type="PROSITE" id="PS50931"/>
    </source>
</evidence>
<dbReference type="CDD" id="cd08440">
    <property type="entry name" value="PBP2_LTTR_like_4"/>
    <property type="match status" value="1"/>
</dbReference>
<name>A0A443KDW7_9RHOB</name>
<dbReference type="InterPro" id="IPR005119">
    <property type="entry name" value="LysR_subst-bd"/>
</dbReference>
<feature type="domain" description="HTH lysR-type" evidence="5">
    <location>
        <begin position="3"/>
        <end position="60"/>
    </location>
</feature>